<comment type="caution">
    <text evidence="9">The sequence shown here is derived from an EMBL/GenBank/DDBJ whole genome shotgun (WGS) entry which is preliminary data.</text>
</comment>
<dbReference type="SMART" id="SM00220">
    <property type="entry name" value="S_TKc"/>
    <property type="match status" value="1"/>
</dbReference>
<feature type="transmembrane region" description="Helical" evidence="7">
    <location>
        <begin position="337"/>
        <end position="359"/>
    </location>
</feature>
<dbReference type="Gene3D" id="1.10.510.10">
    <property type="entry name" value="Transferase(Phosphotransferase) domain 1"/>
    <property type="match status" value="1"/>
</dbReference>
<proteinExistence type="predicted"/>
<dbReference type="Proteomes" id="UP000324965">
    <property type="component" value="Unassembled WGS sequence"/>
</dbReference>
<keyword evidence="2" id="KW-0808">Transferase</keyword>
<dbReference type="OrthoDB" id="9801841at2"/>
<dbReference type="GO" id="GO:0005524">
    <property type="term" value="F:ATP binding"/>
    <property type="evidence" value="ECO:0007669"/>
    <property type="project" value="UniProtKB-KW"/>
</dbReference>
<evidence type="ECO:0000313" key="9">
    <source>
        <dbReference type="EMBL" id="KAA0929772.1"/>
    </source>
</evidence>
<keyword evidence="10" id="KW-1185">Reference proteome</keyword>
<dbReference type="GO" id="GO:0004674">
    <property type="term" value="F:protein serine/threonine kinase activity"/>
    <property type="evidence" value="ECO:0007669"/>
    <property type="project" value="UniProtKB-KW"/>
</dbReference>
<dbReference type="SUPFAM" id="SSF56112">
    <property type="entry name" value="Protein kinase-like (PK-like)"/>
    <property type="match status" value="1"/>
</dbReference>
<evidence type="ECO:0000256" key="6">
    <source>
        <dbReference type="SAM" id="MobiDB-lite"/>
    </source>
</evidence>
<dbReference type="InterPro" id="IPR000719">
    <property type="entry name" value="Prot_kinase_dom"/>
</dbReference>
<evidence type="ECO:0000313" key="10">
    <source>
        <dbReference type="Proteomes" id="UP000324965"/>
    </source>
</evidence>
<dbReference type="Pfam" id="PF00069">
    <property type="entry name" value="Pkinase"/>
    <property type="match status" value="1"/>
</dbReference>
<dbReference type="PANTHER" id="PTHR43671:SF13">
    <property type="entry name" value="SERINE_THREONINE-PROTEIN KINASE NEK2"/>
    <property type="match status" value="1"/>
</dbReference>
<evidence type="ECO:0000256" key="5">
    <source>
        <dbReference type="ARBA" id="ARBA00022840"/>
    </source>
</evidence>
<dbReference type="EMBL" id="VDFC01000050">
    <property type="protein sequence ID" value="KAA0929772.1"/>
    <property type="molecule type" value="Genomic_DNA"/>
</dbReference>
<organism evidence="9 10">
    <name type="scientific">Streptomyces apricus</name>
    <dbReference type="NCBI Taxonomy" id="1828112"/>
    <lineage>
        <taxon>Bacteria</taxon>
        <taxon>Bacillati</taxon>
        <taxon>Actinomycetota</taxon>
        <taxon>Actinomycetes</taxon>
        <taxon>Kitasatosporales</taxon>
        <taxon>Streptomycetaceae</taxon>
        <taxon>Streptomyces</taxon>
    </lineage>
</organism>
<feature type="region of interest" description="Disordered" evidence="6">
    <location>
        <begin position="13"/>
        <end position="62"/>
    </location>
</feature>
<gene>
    <name evidence="9" type="ORF">FGF04_30720</name>
</gene>
<dbReference type="EC" id="2.7.11.1" evidence="1"/>
<dbReference type="CDD" id="cd14014">
    <property type="entry name" value="STKc_PknB_like"/>
    <property type="match status" value="1"/>
</dbReference>
<sequence>MGRWEVTEPIADGGWGRVYEGRDTTADAPDAADAVDAPDTANNANAADNADTTDPAGAGEGTAEAGRRVALKFLPTSGLAPRQAERLAETARREIEFGSRAHHPRLMTLLDSVVLEDCDVPGLDGAVVLVMERAESSLQDLLDAADGSPLPEAERLLTEICEGLAHLHGLGWVHGDLKPANVLVMADGSVRLSDFGLTAELEGTRGTHGFIPPLGSPDYLPPERWRAPLDERGVQVRPTADVWALGVMIHQVFSGGASPFPGATFTARASAVQEYAEGRAPLRLDVVVPEFWRALAADCLLPAHTERAAHTAESLLDRVRTLQDAGSAARPRNRRRVVVLAATGTVLALLGAGGAWWQWAGPGASPGAAEIRLTVYNADDKCRARSDRHPMCSLGLAIKPTEPYVLDNVVQTRVWHGDVLTVECDLERGVPIADEAGARSSRWYRVRLPEAEKSAKTVRTTAWLPDVRTRSKPAVPACGG</sequence>
<reference evidence="9 10" key="1">
    <citation type="submission" date="2019-05" db="EMBL/GenBank/DDBJ databases">
        <authorList>
            <person name="Hariharan J."/>
            <person name="Choudoir M.J."/>
            <person name="Diebold P."/>
            <person name="Panke-Buisse K."/>
            <person name="Buckley D.H."/>
        </authorList>
    </citation>
    <scope>NUCLEOTIDE SEQUENCE [LARGE SCALE GENOMIC DNA]</scope>
    <source>
        <strain evidence="9 10">SUN51</strain>
    </source>
</reference>
<keyword evidence="5" id="KW-0067">ATP-binding</keyword>
<dbReference type="PROSITE" id="PS50011">
    <property type="entry name" value="PROTEIN_KINASE_DOM"/>
    <property type="match status" value="1"/>
</dbReference>
<evidence type="ECO:0000259" key="8">
    <source>
        <dbReference type="PROSITE" id="PS50011"/>
    </source>
</evidence>
<evidence type="ECO:0000256" key="4">
    <source>
        <dbReference type="ARBA" id="ARBA00022777"/>
    </source>
</evidence>
<keyword evidence="7" id="KW-0812">Transmembrane</keyword>
<protein>
    <recommendedName>
        <fullName evidence="1">non-specific serine/threonine protein kinase</fullName>
        <ecNumber evidence="1">2.7.11.1</ecNumber>
    </recommendedName>
</protein>
<keyword evidence="7" id="KW-1133">Transmembrane helix</keyword>
<keyword evidence="3" id="KW-0547">Nucleotide-binding</keyword>
<dbReference type="AlphaFoldDB" id="A0A5B0AL99"/>
<evidence type="ECO:0000256" key="7">
    <source>
        <dbReference type="SAM" id="Phobius"/>
    </source>
</evidence>
<dbReference type="InterPro" id="IPR011009">
    <property type="entry name" value="Kinase-like_dom_sf"/>
</dbReference>
<feature type="compositionally biased region" description="Low complexity" evidence="6">
    <location>
        <begin position="26"/>
        <end position="62"/>
    </location>
</feature>
<keyword evidence="7" id="KW-0472">Membrane</keyword>
<keyword evidence="9" id="KW-0723">Serine/threonine-protein kinase</keyword>
<feature type="domain" description="Protein kinase" evidence="8">
    <location>
        <begin position="4"/>
        <end position="350"/>
    </location>
</feature>
<accession>A0A5B0AL99</accession>
<dbReference type="InterPro" id="IPR050660">
    <property type="entry name" value="NEK_Ser/Thr_kinase"/>
</dbReference>
<evidence type="ECO:0000256" key="3">
    <source>
        <dbReference type="ARBA" id="ARBA00022741"/>
    </source>
</evidence>
<keyword evidence="4 9" id="KW-0418">Kinase</keyword>
<dbReference type="PANTHER" id="PTHR43671">
    <property type="entry name" value="SERINE/THREONINE-PROTEIN KINASE NEK"/>
    <property type="match status" value="1"/>
</dbReference>
<evidence type="ECO:0000256" key="1">
    <source>
        <dbReference type="ARBA" id="ARBA00012513"/>
    </source>
</evidence>
<evidence type="ECO:0000256" key="2">
    <source>
        <dbReference type="ARBA" id="ARBA00022679"/>
    </source>
</evidence>
<name>A0A5B0AL99_9ACTN</name>